<protein>
    <recommendedName>
        <fullName evidence="2">protein-tyrosine-phosphatase</fullName>
        <ecNumber evidence="2">3.1.3.48</ecNumber>
    </recommendedName>
</protein>
<proteinExistence type="inferred from homology"/>
<dbReference type="InterPro" id="IPR029021">
    <property type="entry name" value="Prot-tyrosine_phosphatase-like"/>
</dbReference>
<dbReference type="InterPro" id="IPR000387">
    <property type="entry name" value="Tyr_Pase_dom"/>
</dbReference>
<dbReference type="OrthoDB" id="10252009at2759"/>
<dbReference type="Gene3D" id="3.90.190.10">
    <property type="entry name" value="Protein tyrosine phosphatase superfamily"/>
    <property type="match status" value="1"/>
</dbReference>
<dbReference type="Proteomes" id="UP000654075">
    <property type="component" value="Unassembled WGS sequence"/>
</dbReference>
<dbReference type="CDD" id="cd14498">
    <property type="entry name" value="DSP"/>
    <property type="match status" value="1"/>
</dbReference>
<dbReference type="InterPro" id="IPR020422">
    <property type="entry name" value="TYR_PHOSPHATASE_DUAL_dom"/>
</dbReference>
<dbReference type="PROSITE" id="PS00383">
    <property type="entry name" value="TYR_PHOSPHATASE_1"/>
    <property type="match status" value="1"/>
</dbReference>
<reference evidence="7" key="1">
    <citation type="submission" date="2021-02" db="EMBL/GenBank/DDBJ databases">
        <authorList>
            <person name="Dougan E. K."/>
            <person name="Rhodes N."/>
            <person name="Thang M."/>
            <person name="Chan C."/>
        </authorList>
    </citation>
    <scope>NUCLEOTIDE SEQUENCE</scope>
</reference>
<dbReference type="PROSITE" id="PS50054">
    <property type="entry name" value="TYR_PHOSPHATASE_DUAL"/>
    <property type="match status" value="1"/>
</dbReference>
<dbReference type="GO" id="GO:0017017">
    <property type="term" value="F:MAP kinase tyrosine/serine/threonine phosphatase activity"/>
    <property type="evidence" value="ECO:0007669"/>
    <property type="project" value="TreeGrafter"/>
</dbReference>
<evidence type="ECO:0000256" key="4">
    <source>
        <dbReference type="ARBA" id="ARBA00022912"/>
    </source>
</evidence>
<evidence type="ECO:0000256" key="1">
    <source>
        <dbReference type="ARBA" id="ARBA00008601"/>
    </source>
</evidence>
<dbReference type="GO" id="GO:0033550">
    <property type="term" value="F:MAP kinase tyrosine phosphatase activity"/>
    <property type="evidence" value="ECO:0007669"/>
    <property type="project" value="TreeGrafter"/>
</dbReference>
<comment type="similarity">
    <text evidence="1">Belongs to the protein-tyrosine phosphatase family. Non-receptor class dual specificity subfamily.</text>
</comment>
<dbReference type="Pfam" id="PF00782">
    <property type="entry name" value="DSPc"/>
    <property type="match status" value="1"/>
</dbReference>
<feature type="domain" description="Tyrosine specific protein phosphatases" evidence="6">
    <location>
        <begin position="72"/>
        <end position="134"/>
    </location>
</feature>
<gene>
    <name evidence="7" type="ORF">PGLA1383_LOCUS34754</name>
</gene>
<accession>A0A813FRW0</accession>
<dbReference type="PROSITE" id="PS50056">
    <property type="entry name" value="TYR_PHOSPHATASE_2"/>
    <property type="match status" value="1"/>
</dbReference>
<dbReference type="SMART" id="SM00195">
    <property type="entry name" value="DSPc"/>
    <property type="match status" value="1"/>
</dbReference>
<dbReference type="GO" id="GO:0043409">
    <property type="term" value="P:negative regulation of MAPK cascade"/>
    <property type="evidence" value="ECO:0007669"/>
    <property type="project" value="TreeGrafter"/>
</dbReference>
<dbReference type="SUPFAM" id="SSF52799">
    <property type="entry name" value="(Phosphotyrosine protein) phosphatases II"/>
    <property type="match status" value="1"/>
</dbReference>
<keyword evidence="8" id="KW-1185">Reference proteome</keyword>
<dbReference type="EC" id="3.1.3.48" evidence="2"/>
<dbReference type="InterPro" id="IPR000340">
    <property type="entry name" value="Dual-sp_phosphatase_cat-dom"/>
</dbReference>
<dbReference type="GO" id="GO:0008330">
    <property type="term" value="F:protein tyrosine/threonine phosphatase activity"/>
    <property type="evidence" value="ECO:0007669"/>
    <property type="project" value="TreeGrafter"/>
</dbReference>
<dbReference type="EMBL" id="CAJNNV010026059">
    <property type="protein sequence ID" value="CAE8617089.1"/>
    <property type="molecule type" value="Genomic_DNA"/>
</dbReference>
<dbReference type="PANTHER" id="PTHR10159">
    <property type="entry name" value="DUAL SPECIFICITY PROTEIN PHOSPHATASE"/>
    <property type="match status" value="1"/>
</dbReference>
<evidence type="ECO:0000256" key="3">
    <source>
        <dbReference type="ARBA" id="ARBA00022801"/>
    </source>
</evidence>
<evidence type="ECO:0000259" key="6">
    <source>
        <dbReference type="PROSITE" id="PS50056"/>
    </source>
</evidence>
<dbReference type="InterPro" id="IPR016130">
    <property type="entry name" value="Tyr_Pase_AS"/>
</dbReference>
<dbReference type="GO" id="GO:0005737">
    <property type="term" value="C:cytoplasm"/>
    <property type="evidence" value="ECO:0007669"/>
    <property type="project" value="TreeGrafter"/>
</dbReference>
<dbReference type="OMA" id="SANTQXL"/>
<evidence type="ECO:0000313" key="7">
    <source>
        <dbReference type="EMBL" id="CAE8617089.1"/>
    </source>
</evidence>
<feature type="domain" description="Tyrosine-protein phosphatase" evidence="5">
    <location>
        <begin position="14"/>
        <end position="155"/>
    </location>
</feature>
<dbReference type="PANTHER" id="PTHR10159:SF519">
    <property type="entry name" value="DUAL SPECIFICITY PROTEIN PHOSPHATASE MPK3"/>
    <property type="match status" value="1"/>
</dbReference>
<name>A0A813FRW0_POLGL</name>
<sequence length="351" mass="38447">MSTGHGMEAGAATEANHIVNGIFLGSAIAAQDVEAMKKRSISHVLICHPDMAEAHPNHFAYGRMPLPDTTESNLLELLPDALEFLCEARGSGGCVFVHCAKGISRSASCVIALLMFERGLSFSEAWQTCKQKRPIVYPNVGFQEQLKHFESLLSCNDRTAPWPERLRQLRPLVPRGSLEEPGSHFKIHDAIGQAMGAMLGDLEAFLEEAASEPDMSQRQAEVWKRHGPFFENVQLYHALPSDQTLLQRTRLTAEKVCRFASGGKAVKGGGSAANKALALDDNNKAMALGKMMLAWVNASGPSLGQGKLLLGGEYDSDSESEERDSGRRSRSRSPNKVLLMCCYYCCCCCYY</sequence>
<keyword evidence="3" id="KW-0378">Hydrolase</keyword>
<evidence type="ECO:0000259" key="5">
    <source>
        <dbReference type="PROSITE" id="PS50054"/>
    </source>
</evidence>
<evidence type="ECO:0000256" key="2">
    <source>
        <dbReference type="ARBA" id="ARBA00013064"/>
    </source>
</evidence>
<comment type="caution">
    <text evidence="7">The sequence shown here is derived from an EMBL/GenBank/DDBJ whole genome shotgun (WGS) entry which is preliminary data.</text>
</comment>
<organism evidence="7 8">
    <name type="scientific">Polarella glacialis</name>
    <name type="common">Dinoflagellate</name>
    <dbReference type="NCBI Taxonomy" id="89957"/>
    <lineage>
        <taxon>Eukaryota</taxon>
        <taxon>Sar</taxon>
        <taxon>Alveolata</taxon>
        <taxon>Dinophyceae</taxon>
        <taxon>Suessiales</taxon>
        <taxon>Suessiaceae</taxon>
        <taxon>Polarella</taxon>
    </lineage>
</organism>
<evidence type="ECO:0000313" key="8">
    <source>
        <dbReference type="Proteomes" id="UP000654075"/>
    </source>
</evidence>
<dbReference type="AlphaFoldDB" id="A0A813FRW0"/>
<keyword evidence="4" id="KW-0904">Protein phosphatase</keyword>